<feature type="chain" id="PRO_5043384352" evidence="1">
    <location>
        <begin position="27"/>
        <end position="68"/>
    </location>
</feature>
<evidence type="ECO:0000313" key="3">
    <source>
        <dbReference type="Proteomes" id="UP001179952"/>
    </source>
</evidence>
<keyword evidence="3" id="KW-1185">Reference proteome</keyword>
<sequence length="68" mass="7278">MASGGFNRGFVVCILLMAFMFASAIASESICIGDCRLYASCPEECANRGASGECVWFNGVLHCCCRNN</sequence>
<keyword evidence="1" id="KW-0732">Signal</keyword>
<name>A0AAV9BRZ0_ACOGR</name>
<reference evidence="2" key="2">
    <citation type="submission" date="2023-06" db="EMBL/GenBank/DDBJ databases">
        <authorList>
            <person name="Ma L."/>
            <person name="Liu K.-W."/>
            <person name="Li Z."/>
            <person name="Hsiao Y.-Y."/>
            <person name="Qi Y."/>
            <person name="Fu T."/>
            <person name="Tang G."/>
            <person name="Zhang D."/>
            <person name="Sun W.-H."/>
            <person name="Liu D.-K."/>
            <person name="Li Y."/>
            <person name="Chen G.-Z."/>
            <person name="Liu X.-D."/>
            <person name="Liao X.-Y."/>
            <person name="Jiang Y.-T."/>
            <person name="Yu X."/>
            <person name="Hao Y."/>
            <person name="Huang J."/>
            <person name="Zhao X.-W."/>
            <person name="Ke S."/>
            <person name="Chen Y.-Y."/>
            <person name="Wu W.-L."/>
            <person name="Hsu J.-L."/>
            <person name="Lin Y.-F."/>
            <person name="Huang M.-D."/>
            <person name="Li C.-Y."/>
            <person name="Huang L."/>
            <person name="Wang Z.-W."/>
            <person name="Zhao X."/>
            <person name="Zhong W.-Y."/>
            <person name="Peng D.-H."/>
            <person name="Ahmad S."/>
            <person name="Lan S."/>
            <person name="Zhang J.-S."/>
            <person name="Tsai W.-C."/>
            <person name="Van De Peer Y."/>
            <person name="Liu Z.-J."/>
        </authorList>
    </citation>
    <scope>NUCLEOTIDE SEQUENCE</scope>
    <source>
        <strain evidence="2">SCP</strain>
        <tissue evidence="2">Leaves</tissue>
    </source>
</reference>
<organism evidence="2 3">
    <name type="scientific">Acorus gramineus</name>
    <name type="common">Dwarf sweet flag</name>
    <dbReference type="NCBI Taxonomy" id="55184"/>
    <lineage>
        <taxon>Eukaryota</taxon>
        <taxon>Viridiplantae</taxon>
        <taxon>Streptophyta</taxon>
        <taxon>Embryophyta</taxon>
        <taxon>Tracheophyta</taxon>
        <taxon>Spermatophyta</taxon>
        <taxon>Magnoliopsida</taxon>
        <taxon>Liliopsida</taxon>
        <taxon>Acoraceae</taxon>
        <taxon>Acorus</taxon>
    </lineage>
</organism>
<evidence type="ECO:0000256" key="1">
    <source>
        <dbReference type="SAM" id="SignalP"/>
    </source>
</evidence>
<evidence type="ECO:0000313" key="2">
    <source>
        <dbReference type="EMBL" id="KAK1279290.1"/>
    </source>
</evidence>
<dbReference type="AlphaFoldDB" id="A0AAV9BRZ0"/>
<dbReference type="EMBL" id="JAUJYN010000001">
    <property type="protein sequence ID" value="KAK1279290.1"/>
    <property type="molecule type" value="Genomic_DNA"/>
</dbReference>
<comment type="caution">
    <text evidence="2">The sequence shown here is derived from an EMBL/GenBank/DDBJ whole genome shotgun (WGS) entry which is preliminary data.</text>
</comment>
<accession>A0AAV9BRZ0</accession>
<reference evidence="2" key="1">
    <citation type="journal article" date="2023" name="Nat. Commun.">
        <title>Diploid and tetraploid genomes of Acorus and the evolution of monocots.</title>
        <authorList>
            <person name="Ma L."/>
            <person name="Liu K.W."/>
            <person name="Li Z."/>
            <person name="Hsiao Y.Y."/>
            <person name="Qi Y."/>
            <person name="Fu T."/>
            <person name="Tang G.D."/>
            <person name="Zhang D."/>
            <person name="Sun W.H."/>
            <person name="Liu D.K."/>
            <person name="Li Y."/>
            <person name="Chen G.Z."/>
            <person name="Liu X.D."/>
            <person name="Liao X.Y."/>
            <person name="Jiang Y.T."/>
            <person name="Yu X."/>
            <person name="Hao Y."/>
            <person name="Huang J."/>
            <person name="Zhao X.W."/>
            <person name="Ke S."/>
            <person name="Chen Y.Y."/>
            <person name="Wu W.L."/>
            <person name="Hsu J.L."/>
            <person name="Lin Y.F."/>
            <person name="Huang M.D."/>
            <person name="Li C.Y."/>
            <person name="Huang L."/>
            <person name="Wang Z.W."/>
            <person name="Zhao X."/>
            <person name="Zhong W.Y."/>
            <person name="Peng D.H."/>
            <person name="Ahmad S."/>
            <person name="Lan S."/>
            <person name="Zhang J.S."/>
            <person name="Tsai W.C."/>
            <person name="Van de Peer Y."/>
            <person name="Liu Z.J."/>
        </authorList>
    </citation>
    <scope>NUCLEOTIDE SEQUENCE</scope>
    <source>
        <strain evidence="2">SCP</strain>
    </source>
</reference>
<gene>
    <name evidence="2" type="ORF">QJS04_geneDACA020427</name>
</gene>
<dbReference type="Proteomes" id="UP001179952">
    <property type="component" value="Unassembled WGS sequence"/>
</dbReference>
<protein>
    <submittedName>
        <fullName evidence="2">Uncharacterized protein</fullName>
    </submittedName>
</protein>
<feature type="signal peptide" evidence="1">
    <location>
        <begin position="1"/>
        <end position="26"/>
    </location>
</feature>
<proteinExistence type="predicted"/>